<reference evidence="2" key="2">
    <citation type="submission" date="2021-04" db="EMBL/GenBank/DDBJ databases">
        <authorList>
            <person name="Gilroy R."/>
        </authorList>
    </citation>
    <scope>NUCLEOTIDE SEQUENCE</scope>
    <source>
        <strain evidence="2">CHK191-13928</strain>
    </source>
</reference>
<evidence type="ECO:0000313" key="2">
    <source>
        <dbReference type="EMBL" id="HIX67303.1"/>
    </source>
</evidence>
<keyword evidence="1" id="KW-0812">Transmembrane</keyword>
<dbReference type="EMBL" id="DXEM01000012">
    <property type="protein sequence ID" value="HIX67303.1"/>
    <property type="molecule type" value="Genomic_DNA"/>
</dbReference>
<evidence type="ECO:0000313" key="3">
    <source>
        <dbReference type="Proteomes" id="UP000886721"/>
    </source>
</evidence>
<proteinExistence type="predicted"/>
<dbReference type="AlphaFoldDB" id="A0A9D2B8Y2"/>
<accession>A0A9D2B8Y2</accession>
<dbReference type="Pfam" id="PF09581">
    <property type="entry name" value="Spore_III_AF"/>
    <property type="match status" value="1"/>
</dbReference>
<sequence>MEFVRSILFFLILSTIAGQLVDGTKYKPYVSLALGFMLLLLMIRPIMSWIGDEDMLQDVFSQISENTESFSFEQDAAKEKEKQVKKGMETVLEEYGIDVSEVEVSLQDDGEIESVEIEAADGKKAEKKIKTLLSRFYNVKDSNINISE</sequence>
<evidence type="ECO:0000256" key="1">
    <source>
        <dbReference type="SAM" id="Phobius"/>
    </source>
</evidence>
<reference evidence="2" key="1">
    <citation type="journal article" date="2021" name="PeerJ">
        <title>Extensive microbial diversity within the chicken gut microbiome revealed by metagenomics and culture.</title>
        <authorList>
            <person name="Gilroy R."/>
            <person name="Ravi A."/>
            <person name="Getino M."/>
            <person name="Pursley I."/>
            <person name="Horton D.L."/>
            <person name="Alikhan N.F."/>
            <person name="Baker D."/>
            <person name="Gharbi K."/>
            <person name="Hall N."/>
            <person name="Watson M."/>
            <person name="Adriaenssens E.M."/>
            <person name="Foster-Nyarko E."/>
            <person name="Jarju S."/>
            <person name="Secka A."/>
            <person name="Antonio M."/>
            <person name="Oren A."/>
            <person name="Chaudhuri R.R."/>
            <person name="La Ragione R."/>
            <person name="Hildebrand F."/>
            <person name="Pallen M.J."/>
        </authorList>
    </citation>
    <scope>NUCLEOTIDE SEQUENCE</scope>
    <source>
        <strain evidence="2">CHK191-13928</strain>
    </source>
</reference>
<organism evidence="2 3">
    <name type="scientific">Candidatus Anaerostipes excrementavium</name>
    <dbReference type="NCBI Taxonomy" id="2838463"/>
    <lineage>
        <taxon>Bacteria</taxon>
        <taxon>Bacillati</taxon>
        <taxon>Bacillota</taxon>
        <taxon>Clostridia</taxon>
        <taxon>Lachnospirales</taxon>
        <taxon>Lachnospiraceae</taxon>
        <taxon>Anaerostipes</taxon>
    </lineage>
</organism>
<gene>
    <name evidence="2" type="ORF">H9735_04140</name>
</gene>
<protein>
    <submittedName>
        <fullName evidence="2">Stage III sporulation protein AF</fullName>
    </submittedName>
</protein>
<name>A0A9D2B8Y2_9FIRM</name>
<comment type="caution">
    <text evidence="2">The sequence shown here is derived from an EMBL/GenBank/DDBJ whole genome shotgun (WGS) entry which is preliminary data.</text>
</comment>
<dbReference type="InterPro" id="IPR014245">
    <property type="entry name" value="Spore_III_AF"/>
</dbReference>
<keyword evidence="1" id="KW-1133">Transmembrane helix</keyword>
<dbReference type="Proteomes" id="UP000886721">
    <property type="component" value="Unassembled WGS sequence"/>
</dbReference>
<feature type="transmembrane region" description="Helical" evidence="1">
    <location>
        <begin position="28"/>
        <end position="47"/>
    </location>
</feature>
<keyword evidence="1" id="KW-0472">Membrane</keyword>